<evidence type="ECO:0000259" key="6">
    <source>
        <dbReference type="PROSITE" id="PS51005"/>
    </source>
</evidence>
<evidence type="ECO:0000256" key="3">
    <source>
        <dbReference type="ARBA" id="ARBA00023163"/>
    </source>
</evidence>
<dbReference type="PANTHER" id="PTHR31719">
    <property type="entry name" value="NAC TRANSCRIPTION FACTOR 56"/>
    <property type="match status" value="1"/>
</dbReference>
<gene>
    <name evidence="7" type="ORF">V6N11_068507</name>
</gene>
<proteinExistence type="predicted"/>
<keyword evidence="2" id="KW-0238">DNA-binding</keyword>
<feature type="region of interest" description="Disordered" evidence="5">
    <location>
        <begin position="330"/>
        <end position="350"/>
    </location>
</feature>
<dbReference type="Gene3D" id="2.170.150.80">
    <property type="entry name" value="NAC domain"/>
    <property type="match status" value="2"/>
</dbReference>
<evidence type="ECO:0000313" key="8">
    <source>
        <dbReference type="Proteomes" id="UP001396334"/>
    </source>
</evidence>
<evidence type="ECO:0000313" key="7">
    <source>
        <dbReference type="EMBL" id="KAK8985240.1"/>
    </source>
</evidence>
<dbReference type="Proteomes" id="UP001396334">
    <property type="component" value="Unassembled WGS sequence"/>
</dbReference>
<accession>A0ABR2P9Z8</accession>
<dbReference type="PROSITE" id="PS51005">
    <property type="entry name" value="NAC"/>
    <property type="match status" value="1"/>
</dbReference>
<comment type="caution">
    <text evidence="7">The sequence shown here is derived from an EMBL/GenBank/DDBJ whole genome shotgun (WGS) entry which is preliminary data.</text>
</comment>
<organism evidence="7 8">
    <name type="scientific">Hibiscus sabdariffa</name>
    <name type="common">roselle</name>
    <dbReference type="NCBI Taxonomy" id="183260"/>
    <lineage>
        <taxon>Eukaryota</taxon>
        <taxon>Viridiplantae</taxon>
        <taxon>Streptophyta</taxon>
        <taxon>Embryophyta</taxon>
        <taxon>Tracheophyta</taxon>
        <taxon>Spermatophyta</taxon>
        <taxon>Magnoliopsida</taxon>
        <taxon>eudicotyledons</taxon>
        <taxon>Gunneridae</taxon>
        <taxon>Pentapetalae</taxon>
        <taxon>rosids</taxon>
        <taxon>malvids</taxon>
        <taxon>Malvales</taxon>
        <taxon>Malvaceae</taxon>
        <taxon>Malvoideae</taxon>
        <taxon>Hibiscus</taxon>
    </lineage>
</organism>
<evidence type="ECO:0000256" key="4">
    <source>
        <dbReference type="ARBA" id="ARBA00023242"/>
    </source>
</evidence>
<keyword evidence="8" id="KW-1185">Reference proteome</keyword>
<dbReference type="SUPFAM" id="SSF101941">
    <property type="entry name" value="NAC domain"/>
    <property type="match status" value="1"/>
</dbReference>
<dbReference type="Pfam" id="PF02365">
    <property type="entry name" value="NAM"/>
    <property type="match status" value="1"/>
</dbReference>
<feature type="region of interest" description="Disordered" evidence="5">
    <location>
        <begin position="254"/>
        <end position="276"/>
    </location>
</feature>
<evidence type="ECO:0000256" key="2">
    <source>
        <dbReference type="ARBA" id="ARBA00023125"/>
    </source>
</evidence>
<protein>
    <recommendedName>
        <fullName evidence="6">NAC domain-containing protein</fullName>
    </recommendedName>
</protein>
<dbReference type="PANTHER" id="PTHR31719:SF179">
    <property type="entry name" value="OS08G0148400 PROTEIN"/>
    <property type="match status" value="1"/>
</dbReference>
<keyword evidence="1" id="KW-0805">Transcription regulation</keyword>
<dbReference type="InterPro" id="IPR036093">
    <property type="entry name" value="NAC_dom_sf"/>
</dbReference>
<keyword evidence="3" id="KW-0804">Transcription</keyword>
<evidence type="ECO:0000256" key="1">
    <source>
        <dbReference type="ARBA" id="ARBA00023015"/>
    </source>
</evidence>
<feature type="domain" description="NAC" evidence="6">
    <location>
        <begin position="72"/>
        <end position="230"/>
    </location>
</feature>
<evidence type="ECO:0000256" key="5">
    <source>
        <dbReference type="SAM" id="MobiDB-lite"/>
    </source>
</evidence>
<keyword evidence="4" id="KW-0539">Nucleus</keyword>
<dbReference type="InterPro" id="IPR003441">
    <property type="entry name" value="NAC-dom"/>
</dbReference>
<name>A0ABR2P9Z8_9ROSI</name>
<reference evidence="7 8" key="1">
    <citation type="journal article" date="2024" name="G3 (Bethesda)">
        <title>Genome assembly of Hibiscus sabdariffa L. provides insights into metabolisms of medicinal natural products.</title>
        <authorList>
            <person name="Kim T."/>
        </authorList>
    </citation>
    <scope>NUCLEOTIDE SEQUENCE [LARGE SCALE GENOMIC DNA]</scope>
    <source>
        <strain evidence="7">TK-2024</strain>
        <tissue evidence="7">Old leaves</tissue>
    </source>
</reference>
<dbReference type="EMBL" id="JBBPBN010000069">
    <property type="protein sequence ID" value="KAK8985240.1"/>
    <property type="molecule type" value="Genomic_DNA"/>
</dbReference>
<sequence length="350" mass="38128">MAGNTGNRTTEQNFPAAASCGNTAVQGRGIFSTAESVDNQNIMQIPFIAPNIGIIAPEGDEIVAATAKNCLMPVGFRFAPTDAELIENYLMKKVNNKHLPPNDNIHETNLYETEPAQLTRRYPSGERTKWKMHEYKVKDGGIESGLKCQKFDSWVMCKIYVTRNRQGGTSQAVAGASSMTGNNNTVDATRLAIRFSSQNPDVSSSQQDYNGMSLMEATNDDKRAKKLAPQSSRGIRPTYVSHEHYSNASFSEMDTNGASSMPGSCKKRVGESSSMAENRNKMHASQNPLMPDAPSHRIWTVSSEQDVNGAYPMAGSDWQAINGAQSMAGNNDTMYPSAPASHNEAVRIKS</sequence>